<dbReference type="AlphaFoldDB" id="A0A3B0YBP0"/>
<sequence>MSILTCADIEPAQLEQLLERYAITVNTVGKKQKIPGSWFGEPEAGIIKNALYIRADTPVHSALHEACHYICMDPSRRKTLHTNAGGDYNEENGVCYLSILLSDYIEGFGRARMFSNMDEWGYTFRLGSSKAWFEGDANDAIDWLTAY</sequence>
<dbReference type="EMBL" id="UOFJ01000681">
    <property type="protein sequence ID" value="VAW72702.1"/>
    <property type="molecule type" value="Genomic_DNA"/>
</dbReference>
<proteinExistence type="predicted"/>
<reference evidence="1" key="1">
    <citation type="submission" date="2018-06" db="EMBL/GenBank/DDBJ databases">
        <authorList>
            <person name="Zhirakovskaya E."/>
        </authorList>
    </citation>
    <scope>NUCLEOTIDE SEQUENCE</scope>
</reference>
<evidence type="ECO:0008006" key="2">
    <source>
        <dbReference type="Google" id="ProtNLM"/>
    </source>
</evidence>
<protein>
    <recommendedName>
        <fullName evidence="2">IrrE N-terminal-like domain-containing protein</fullName>
    </recommendedName>
</protein>
<organism evidence="1">
    <name type="scientific">hydrothermal vent metagenome</name>
    <dbReference type="NCBI Taxonomy" id="652676"/>
    <lineage>
        <taxon>unclassified sequences</taxon>
        <taxon>metagenomes</taxon>
        <taxon>ecological metagenomes</taxon>
    </lineage>
</organism>
<feature type="non-terminal residue" evidence="1">
    <location>
        <position position="147"/>
    </location>
</feature>
<gene>
    <name evidence="1" type="ORF">MNBD_GAMMA10-191</name>
</gene>
<evidence type="ECO:0000313" key="1">
    <source>
        <dbReference type="EMBL" id="VAW72702.1"/>
    </source>
</evidence>
<name>A0A3B0YBP0_9ZZZZ</name>
<accession>A0A3B0YBP0</accession>